<accession>A0A9D1F1H5</accession>
<protein>
    <submittedName>
        <fullName evidence="1">Uncharacterized protein</fullName>
    </submittedName>
</protein>
<dbReference type="AlphaFoldDB" id="A0A9D1F1H5"/>
<evidence type="ECO:0000313" key="1">
    <source>
        <dbReference type="EMBL" id="HIS37719.1"/>
    </source>
</evidence>
<organism evidence="1 2">
    <name type="scientific">Candidatus Scatousia excrementigallinarum</name>
    <dbReference type="NCBI Taxonomy" id="2840935"/>
    <lineage>
        <taxon>Bacteria</taxon>
        <taxon>Candidatus Scatousia</taxon>
    </lineage>
</organism>
<sequence length="690" mass="77856">MLSPLNNALKSKNGINFTSYGKVAHLSSVKKISQCHIDGIFTFLESKTGSNFIQTIGDNTCFSKAHSFIDTLKYPFLDLPRDILNTVAKKFNIVSLQNSDLLKNYEKLQQDKAYQRAMRGLLKNGDNFINQFAKKSGINPKDVDKFICDNKCNPDFQSICDDTTKKLYALFDNNLAKDKAHYHTPHERTVVRLVSGITAAVMLGNDFYNKSIMNGVTEQEAVDSAKTKRKQEILATVQEAISQYFLLGAFASFSNNSKLGAPLLNTALGILFHITSRISTGRELTRIKIPDNSSQPSFLSINKFIDSVKGNNYAELNKQKPEKDNKNKKHLLSLKNILLATGASIGVGFALKGIKSTKIFNDIKNKITSFDFVKNITKKYHNFTVGEVWVSNEDINNLYSAYAKSGFIGMRKTYNPVFDKAFSNPNLVKQFKNPDGSTVEKILLGEYEKMSKIPFTKIEMSRKELLRIPLMPFKFVTELFSYPYKAVHKILEGLKVVKKPEKIELKNEYNLLNTYIDFKEQLQKHGGKINSEFMDFYKNHIEKNRISALNKETQSSVKNAAIGKTTQLMGTFGSLYFAMTDEFNNTAKQTGNKHKAEKDARLRGVNKIIRIATQIVIMGINDIFKIPYAKSILGAGVITAACTVLTDSISRTLSGMPFRKMNKEELEKYQKDHKEGALGTYYRALDKLTD</sequence>
<gene>
    <name evidence="1" type="ORF">IAC10_14025</name>
</gene>
<dbReference type="EMBL" id="DVIU01000286">
    <property type="protein sequence ID" value="HIS37719.1"/>
    <property type="molecule type" value="Genomic_DNA"/>
</dbReference>
<reference evidence="1" key="1">
    <citation type="submission" date="2020-10" db="EMBL/GenBank/DDBJ databases">
        <authorList>
            <person name="Gilroy R."/>
        </authorList>
    </citation>
    <scope>NUCLEOTIDE SEQUENCE</scope>
    <source>
        <strain evidence="1">6276</strain>
    </source>
</reference>
<proteinExistence type="predicted"/>
<reference evidence="1" key="2">
    <citation type="journal article" date="2021" name="PeerJ">
        <title>Extensive microbial diversity within the chicken gut microbiome revealed by metagenomics and culture.</title>
        <authorList>
            <person name="Gilroy R."/>
            <person name="Ravi A."/>
            <person name="Getino M."/>
            <person name="Pursley I."/>
            <person name="Horton D.L."/>
            <person name="Alikhan N.F."/>
            <person name="Baker D."/>
            <person name="Gharbi K."/>
            <person name="Hall N."/>
            <person name="Watson M."/>
            <person name="Adriaenssens E.M."/>
            <person name="Foster-Nyarko E."/>
            <person name="Jarju S."/>
            <person name="Secka A."/>
            <person name="Antonio M."/>
            <person name="Oren A."/>
            <person name="Chaudhuri R.R."/>
            <person name="La Ragione R."/>
            <person name="Hildebrand F."/>
            <person name="Pallen M.J."/>
        </authorList>
    </citation>
    <scope>NUCLEOTIDE SEQUENCE</scope>
    <source>
        <strain evidence="1">6276</strain>
    </source>
</reference>
<comment type="caution">
    <text evidence="1">The sequence shown here is derived from an EMBL/GenBank/DDBJ whole genome shotgun (WGS) entry which is preliminary data.</text>
</comment>
<evidence type="ECO:0000313" key="2">
    <source>
        <dbReference type="Proteomes" id="UP000823928"/>
    </source>
</evidence>
<name>A0A9D1F1H5_9BACT</name>
<dbReference type="Proteomes" id="UP000823928">
    <property type="component" value="Unassembled WGS sequence"/>
</dbReference>